<dbReference type="GO" id="GO:0042800">
    <property type="term" value="F:histone H3K4 methyltransferase activity"/>
    <property type="evidence" value="ECO:0007669"/>
    <property type="project" value="TreeGrafter"/>
</dbReference>
<dbReference type="GO" id="GO:0000729">
    <property type="term" value="P:DNA double-strand break processing"/>
    <property type="evidence" value="ECO:0007669"/>
    <property type="project" value="TreeGrafter"/>
</dbReference>
<dbReference type="GO" id="GO:0046975">
    <property type="term" value="F:histone H3K36 methyltransferase activity"/>
    <property type="evidence" value="ECO:0007669"/>
    <property type="project" value="TreeGrafter"/>
</dbReference>
<dbReference type="GO" id="GO:0015074">
    <property type="term" value="P:DNA integration"/>
    <property type="evidence" value="ECO:0007669"/>
    <property type="project" value="TreeGrafter"/>
</dbReference>
<evidence type="ECO:0000313" key="3">
    <source>
        <dbReference type="Proteomes" id="UP000053825"/>
    </source>
</evidence>
<dbReference type="PANTHER" id="PTHR46060:SF2">
    <property type="entry name" value="HISTONE-LYSINE N-METHYLTRANSFERASE SETMAR"/>
    <property type="match status" value="1"/>
</dbReference>
<dbReference type="GO" id="GO:0005634">
    <property type="term" value="C:nucleus"/>
    <property type="evidence" value="ECO:0007669"/>
    <property type="project" value="TreeGrafter"/>
</dbReference>
<dbReference type="GO" id="GO:0032259">
    <property type="term" value="P:methylation"/>
    <property type="evidence" value="ECO:0007669"/>
    <property type="project" value="UniProtKB-KW"/>
</dbReference>
<gene>
    <name evidence="2" type="ORF">WH47_06698</name>
</gene>
<dbReference type="PANTHER" id="PTHR46060">
    <property type="entry name" value="MARINER MOS1 TRANSPOSASE-LIKE PROTEIN"/>
    <property type="match status" value="1"/>
</dbReference>
<evidence type="ECO:0000313" key="2">
    <source>
        <dbReference type="EMBL" id="KOC61212.1"/>
    </source>
</evidence>
<dbReference type="GO" id="GO:0003697">
    <property type="term" value="F:single-stranded DNA binding"/>
    <property type="evidence" value="ECO:0007669"/>
    <property type="project" value="TreeGrafter"/>
</dbReference>
<dbReference type="GO" id="GO:0044547">
    <property type="term" value="F:DNA topoisomerase binding"/>
    <property type="evidence" value="ECO:0007669"/>
    <property type="project" value="TreeGrafter"/>
</dbReference>
<dbReference type="Pfam" id="PF17906">
    <property type="entry name" value="HTH_48"/>
    <property type="match status" value="1"/>
</dbReference>
<feature type="domain" description="Mos1 transposase HTH" evidence="1">
    <location>
        <begin position="5"/>
        <end position="48"/>
    </location>
</feature>
<keyword evidence="2" id="KW-0808">Transferase</keyword>
<dbReference type="GO" id="GO:0000793">
    <property type="term" value="C:condensed chromosome"/>
    <property type="evidence" value="ECO:0007669"/>
    <property type="project" value="TreeGrafter"/>
</dbReference>
<accession>A0A0L7QRG2</accession>
<dbReference type="GO" id="GO:0031297">
    <property type="term" value="P:replication fork processing"/>
    <property type="evidence" value="ECO:0007669"/>
    <property type="project" value="TreeGrafter"/>
</dbReference>
<dbReference type="GO" id="GO:0003690">
    <property type="term" value="F:double-stranded DNA binding"/>
    <property type="evidence" value="ECO:0007669"/>
    <property type="project" value="TreeGrafter"/>
</dbReference>
<keyword evidence="2" id="KW-0489">Methyltransferase</keyword>
<evidence type="ECO:0000259" key="1">
    <source>
        <dbReference type="Pfam" id="PF17906"/>
    </source>
</evidence>
<dbReference type="GO" id="GO:0044774">
    <property type="term" value="P:mitotic DNA integrity checkpoint signaling"/>
    <property type="evidence" value="ECO:0007669"/>
    <property type="project" value="TreeGrafter"/>
</dbReference>
<organism evidence="2 3">
    <name type="scientific">Habropoda laboriosa</name>
    <dbReference type="NCBI Taxonomy" id="597456"/>
    <lineage>
        <taxon>Eukaryota</taxon>
        <taxon>Metazoa</taxon>
        <taxon>Ecdysozoa</taxon>
        <taxon>Arthropoda</taxon>
        <taxon>Hexapoda</taxon>
        <taxon>Insecta</taxon>
        <taxon>Pterygota</taxon>
        <taxon>Neoptera</taxon>
        <taxon>Endopterygota</taxon>
        <taxon>Hymenoptera</taxon>
        <taxon>Apocrita</taxon>
        <taxon>Aculeata</taxon>
        <taxon>Apoidea</taxon>
        <taxon>Anthophila</taxon>
        <taxon>Apidae</taxon>
        <taxon>Habropoda</taxon>
    </lineage>
</organism>
<dbReference type="GO" id="GO:0000014">
    <property type="term" value="F:single-stranded DNA endodeoxyribonuclease activity"/>
    <property type="evidence" value="ECO:0007669"/>
    <property type="project" value="TreeGrafter"/>
</dbReference>
<dbReference type="GO" id="GO:0006303">
    <property type="term" value="P:double-strand break repair via nonhomologous end joining"/>
    <property type="evidence" value="ECO:0007669"/>
    <property type="project" value="TreeGrafter"/>
</dbReference>
<dbReference type="Gene3D" id="1.10.10.1450">
    <property type="match status" value="1"/>
</dbReference>
<dbReference type="STRING" id="597456.A0A0L7QRG2"/>
<proteinExistence type="predicted"/>
<dbReference type="InterPro" id="IPR041426">
    <property type="entry name" value="Mos1_HTH"/>
</dbReference>
<dbReference type="InterPro" id="IPR052709">
    <property type="entry name" value="Transposase-MT_Hybrid"/>
</dbReference>
<name>A0A0L7QRG2_9HYME</name>
<dbReference type="EMBL" id="KQ414778">
    <property type="protein sequence ID" value="KOC61212.1"/>
    <property type="molecule type" value="Genomic_DNA"/>
</dbReference>
<keyword evidence="3" id="KW-1185">Reference proteome</keyword>
<dbReference type="AlphaFoldDB" id="A0A0L7QRG2"/>
<reference evidence="2 3" key="1">
    <citation type="submission" date="2015-07" db="EMBL/GenBank/DDBJ databases">
        <title>The genome of Habropoda laboriosa.</title>
        <authorList>
            <person name="Pan H."/>
            <person name="Kapheim K."/>
        </authorList>
    </citation>
    <scope>NUCLEOTIDE SEQUENCE [LARGE SCALE GENOMIC DNA]</scope>
    <source>
        <strain evidence="2">0110345459</strain>
    </source>
</reference>
<dbReference type="Proteomes" id="UP000053825">
    <property type="component" value="Unassembled WGS sequence"/>
</dbReference>
<protein>
    <submittedName>
        <fullName evidence="2">Histone-lysine N-methyltransferase SETMAR</fullName>
    </submittedName>
</protein>
<sequence>MSIDKMHIRYVLFYEFRRGSSAMKTVKHICEVYGEDCQRWFRKFLSGDFGLDDSPRCGRPKAVDEDNLMATIAMNRRIRNYNGNYIID</sequence>
<dbReference type="GO" id="GO:0035861">
    <property type="term" value="C:site of double-strand break"/>
    <property type="evidence" value="ECO:0007669"/>
    <property type="project" value="TreeGrafter"/>
</dbReference>